<dbReference type="EMBL" id="GBXM01056058">
    <property type="protein sequence ID" value="JAH52519.1"/>
    <property type="molecule type" value="Transcribed_RNA"/>
</dbReference>
<name>A0A0E9TFR9_ANGAN</name>
<reference evidence="1" key="2">
    <citation type="journal article" date="2015" name="Fish Shellfish Immunol.">
        <title>Early steps in the European eel (Anguilla anguilla)-Vibrio vulnificus interaction in the gills: Role of the RtxA13 toxin.</title>
        <authorList>
            <person name="Callol A."/>
            <person name="Pajuelo D."/>
            <person name="Ebbesson L."/>
            <person name="Teles M."/>
            <person name="MacKenzie S."/>
            <person name="Amaro C."/>
        </authorList>
    </citation>
    <scope>NUCLEOTIDE SEQUENCE</scope>
</reference>
<sequence length="35" mass="4054">MKDLYALRCQDSEHVPASTMGLIFKSIWDKIKSIK</sequence>
<dbReference type="AlphaFoldDB" id="A0A0E9TFR9"/>
<evidence type="ECO:0000313" key="1">
    <source>
        <dbReference type="EMBL" id="JAH52519.1"/>
    </source>
</evidence>
<accession>A0A0E9TFR9</accession>
<proteinExistence type="predicted"/>
<reference evidence="1" key="1">
    <citation type="submission" date="2014-11" db="EMBL/GenBank/DDBJ databases">
        <authorList>
            <person name="Amaro Gonzalez C."/>
        </authorList>
    </citation>
    <scope>NUCLEOTIDE SEQUENCE</scope>
</reference>
<protein>
    <submittedName>
        <fullName evidence="1">Uncharacterized protein</fullName>
    </submittedName>
</protein>
<organism evidence="1">
    <name type="scientific">Anguilla anguilla</name>
    <name type="common">European freshwater eel</name>
    <name type="synonym">Muraena anguilla</name>
    <dbReference type="NCBI Taxonomy" id="7936"/>
    <lineage>
        <taxon>Eukaryota</taxon>
        <taxon>Metazoa</taxon>
        <taxon>Chordata</taxon>
        <taxon>Craniata</taxon>
        <taxon>Vertebrata</taxon>
        <taxon>Euteleostomi</taxon>
        <taxon>Actinopterygii</taxon>
        <taxon>Neopterygii</taxon>
        <taxon>Teleostei</taxon>
        <taxon>Anguilliformes</taxon>
        <taxon>Anguillidae</taxon>
        <taxon>Anguilla</taxon>
    </lineage>
</organism>